<dbReference type="EMBL" id="CP035945">
    <property type="protein sequence ID" value="QBE97832.1"/>
    <property type="molecule type" value="Genomic_DNA"/>
</dbReference>
<reference evidence="1 2" key="1">
    <citation type="submission" date="2019-01" db="EMBL/GenBank/DDBJ databases">
        <title>PMF-metabolizing Aryl O-demethylase.</title>
        <authorList>
            <person name="Kim M."/>
        </authorList>
    </citation>
    <scope>NUCLEOTIDE SEQUENCE [LARGE SCALE GENOMIC DNA]</scope>
    <source>
        <strain evidence="1 2">PMF1</strain>
    </source>
</reference>
<accession>A0A4P6M0L9</accession>
<evidence type="ECO:0000313" key="2">
    <source>
        <dbReference type="Proteomes" id="UP000289794"/>
    </source>
</evidence>
<dbReference type="Proteomes" id="UP000289794">
    <property type="component" value="Chromosome"/>
</dbReference>
<organism evidence="1 2">
    <name type="scientific">Blautia producta</name>
    <dbReference type="NCBI Taxonomy" id="33035"/>
    <lineage>
        <taxon>Bacteria</taxon>
        <taxon>Bacillati</taxon>
        <taxon>Bacillota</taxon>
        <taxon>Clostridia</taxon>
        <taxon>Lachnospirales</taxon>
        <taxon>Lachnospiraceae</taxon>
        <taxon>Blautia</taxon>
    </lineage>
</organism>
<gene>
    <name evidence="1" type="ORF">PMF13cell1_03395</name>
</gene>
<evidence type="ECO:0000313" key="1">
    <source>
        <dbReference type="EMBL" id="QBE97832.1"/>
    </source>
</evidence>
<protein>
    <submittedName>
        <fullName evidence="1">Uncharacterized protein</fullName>
    </submittedName>
</protein>
<name>A0A4P6M0L9_9FIRM</name>
<dbReference type="AlphaFoldDB" id="A0A4P6M0L9"/>
<dbReference type="KEGG" id="bpro:PMF13cell1_03395"/>
<sequence length="49" mass="5632">MDFNKDFIIAAVHIEGNRIGTRSYESFINVRCEYGVNIVFQGDSHLKKV</sequence>
<proteinExistence type="predicted"/>